<feature type="signal peptide" evidence="1">
    <location>
        <begin position="1"/>
        <end position="19"/>
    </location>
</feature>
<sequence length="196" mass="22399">MKRWLVFSLALLVSGFASAHNMEQDNATYFSMLIGDSRDGKTFQTMMDKWRYLCPKDQISDEPCRKNGQVVFVIELEQYSTTPFEPLTKVATCYLNSSKNTTLEWHFKTMTCRGEAGSAFGSVKYIAKSTPPTIFGDVYHYFECVEGCTDHIARRLEFRFVDAECRNELHSTPAFRIVSKRPPELFGGLALLLQEC</sequence>
<keyword evidence="3" id="KW-1185">Reference proteome</keyword>
<dbReference type="Proteomes" id="UP001156664">
    <property type="component" value="Unassembled WGS sequence"/>
</dbReference>
<comment type="caution">
    <text evidence="2">The sequence shown here is derived from an EMBL/GenBank/DDBJ whole genome shotgun (WGS) entry which is preliminary data.</text>
</comment>
<keyword evidence="1" id="KW-0732">Signal</keyword>
<reference evidence="3" key="1">
    <citation type="journal article" date="2019" name="Int. J. Syst. Evol. Microbiol.">
        <title>The Global Catalogue of Microorganisms (GCM) 10K type strain sequencing project: providing services to taxonomists for standard genome sequencing and annotation.</title>
        <authorList>
            <consortium name="The Broad Institute Genomics Platform"/>
            <consortium name="The Broad Institute Genome Sequencing Center for Infectious Disease"/>
            <person name="Wu L."/>
            <person name="Ma J."/>
        </authorList>
    </citation>
    <scope>NUCLEOTIDE SEQUENCE [LARGE SCALE GENOMIC DNA]</scope>
    <source>
        <strain evidence="3">NBRC 105857</strain>
    </source>
</reference>
<evidence type="ECO:0000313" key="2">
    <source>
        <dbReference type="EMBL" id="GLR25235.1"/>
    </source>
</evidence>
<evidence type="ECO:0000256" key="1">
    <source>
        <dbReference type="SAM" id="SignalP"/>
    </source>
</evidence>
<dbReference type="EMBL" id="BSOJ01000006">
    <property type="protein sequence ID" value="GLR25235.1"/>
    <property type="molecule type" value="Genomic_DNA"/>
</dbReference>
<dbReference type="RefSeq" id="WP_284279571.1">
    <property type="nucleotide sequence ID" value="NZ_BSOJ01000006.1"/>
</dbReference>
<organism evidence="2 3">
    <name type="scientific">Limnobacter litoralis</name>
    <dbReference type="NCBI Taxonomy" id="481366"/>
    <lineage>
        <taxon>Bacteria</taxon>
        <taxon>Pseudomonadati</taxon>
        <taxon>Pseudomonadota</taxon>
        <taxon>Betaproteobacteria</taxon>
        <taxon>Burkholderiales</taxon>
        <taxon>Burkholderiaceae</taxon>
        <taxon>Limnobacter</taxon>
    </lineage>
</organism>
<feature type="chain" id="PRO_5045591778" evidence="1">
    <location>
        <begin position="20"/>
        <end position="196"/>
    </location>
</feature>
<gene>
    <name evidence="2" type="ORF">GCM10007875_03230</name>
</gene>
<protein>
    <submittedName>
        <fullName evidence="2">Uncharacterized protein</fullName>
    </submittedName>
</protein>
<evidence type="ECO:0000313" key="3">
    <source>
        <dbReference type="Proteomes" id="UP001156664"/>
    </source>
</evidence>
<proteinExistence type="predicted"/>
<name>A0ABQ5YL11_9BURK</name>
<accession>A0ABQ5YL11</accession>